<dbReference type="FunFam" id="3.40.50.11540:FF:000001">
    <property type="entry name" value="NADH dehydrogenase [ubiquinone] flavoprotein 1, mitochondrial"/>
    <property type="match status" value="1"/>
</dbReference>
<sequence length="572" mass="61017">MLESARVALDDILDRWKPYGRAGLLPCLIETQERIGWLPPDACAAIGQALRVPLADVYGVVEFYALLYTTPTGKLVLRVCDDVACFARGSAAVVEACSRLLGIQPGETTPDGRFTLEVHPCLGQCDRAPAALRGFVPVGELTPENVQAALLGDTPAPPPDVVSDAASLLLRRVGRVDPDDLAAYEADGGYAALRRALDVGAEAVIAEVKASGLFGRGGAAFPTGVKWESAARQSERTRYVVCNADESEPGTFKDRVLMEGDPFAIVEGLTIAGYAIGAQKGFIYVRGEYREAFERLQNAVAQARAAGYLGENVLGSGFAFDIEVRRGAGAYICGEETALFESIEGKRGMPRQKPPFPTEKGLFGKPTVINNVETLANVPHIVQHGAAWFRQIGNEDAPGPKLFCVSGNVARPGVYEAPMTTTLRELLTMAGGVADGRNVQAILLGGAAGTFISPDALDTPLTPSALRAIGATLGSGAVIVFDDRVPMLDVLARIGRFFAHESCGKCYPCQLGTQRQWEMVQRWQAAGRVLMEDLPRFNDLAATMRDASICGLGQTAASAIASWVQLRGYEIV</sequence>
<dbReference type="GO" id="GO:0016491">
    <property type="term" value="F:oxidoreductase activity"/>
    <property type="evidence" value="ECO:0007669"/>
    <property type="project" value="InterPro"/>
</dbReference>
<dbReference type="Pfam" id="PF01257">
    <property type="entry name" value="2Fe-2S_thioredx"/>
    <property type="match status" value="1"/>
</dbReference>
<dbReference type="Gene3D" id="6.10.250.1450">
    <property type="match status" value="1"/>
</dbReference>
<dbReference type="Gene3D" id="3.40.50.11540">
    <property type="entry name" value="NADH-ubiquinone oxidoreductase 51kDa subunit"/>
    <property type="match status" value="1"/>
</dbReference>
<name>A0A0P6XY40_9CHLR</name>
<protein>
    <recommendedName>
        <fullName evidence="9">NADH-ubiquinone oxidoreductase 51kDa subunit iron-sulphur binding domain-containing protein</fullName>
    </recommendedName>
</protein>
<evidence type="ECO:0000256" key="7">
    <source>
        <dbReference type="ARBA" id="ARBA00023014"/>
    </source>
</evidence>
<evidence type="ECO:0000256" key="2">
    <source>
        <dbReference type="ARBA" id="ARBA00010643"/>
    </source>
</evidence>
<dbReference type="RefSeq" id="WP_054494291.1">
    <property type="nucleotide sequence ID" value="NZ_BBZA01000289.1"/>
</dbReference>
<dbReference type="InterPro" id="IPR019554">
    <property type="entry name" value="Soluble_ligand-bd"/>
</dbReference>
<dbReference type="Gene3D" id="3.10.20.600">
    <property type="match status" value="1"/>
</dbReference>
<keyword evidence="3" id="KW-0004">4Fe-4S</keyword>
<evidence type="ECO:0000256" key="8">
    <source>
        <dbReference type="ARBA" id="ARBA00034078"/>
    </source>
</evidence>
<dbReference type="CDD" id="cd03064">
    <property type="entry name" value="TRX_Fd_NuoE"/>
    <property type="match status" value="1"/>
</dbReference>
<dbReference type="GO" id="GO:0051537">
    <property type="term" value="F:2 iron, 2 sulfur cluster binding"/>
    <property type="evidence" value="ECO:0007669"/>
    <property type="project" value="UniProtKB-KW"/>
</dbReference>
<dbReference type="GO" id="GO:0046872">
    <property type="term" value="F:metal ion binding"/>
    <property type="evidence" value="ECO:0007669"/>
    <property type="project" value="UniProtKB-KW"/>
</dbReference>
<dbReference type="OrthoDB" id="9761899at2"/>
<dbReference type="SUPFAM" id="SSF140490">
    <property type="entry name" value="Nqo1C-terminal domain-like"/>
    <property type="match status" value="1"/>
</dbReference>
<dbReference type="InterPro" id="IPR041921">
    <property type="entry name" value="NuoE_N"/>
</dbReference>
<reference evidence="10 11" key="1">
    <citation type="submission" date="2015-07" db="EMBL/GenBank/DDBJ databases">
        <title>Whole genome sequence of Ardenticatena maritima DSM 23922.</title>
        <authorList>
            <person name="Hemp J."/>
            <person name="Ward L.M."/>
            <person name="Pace L.A."/>
            <person name="Fischer W.W."/>
        </authorList>
    </citation>
    <scope>NUCLEOTIDE SEQUENCE [LARGE SCALE GENOMIC DNA]</scope>
    <source>
        <strain evidence="10 11">110S</strain>
    </source>
</reference>
<keyword evidence="7" id="KW-0411">Iron-sulfur</keyword>
<proteinExistence type="inferred from homology"/>
<dbReference type="InterPro" id="IPR037225">
    <property type="entry name" value="Nuo51_FMN-bd_sf"/>
</dbReference>
<dbReference type="SMART" id="SM00928">
    <property type="entry name" value="NADH_4Fe-4S"/>
    <property type="match status" value="1"/>
</dbReference>
<dbReference type="InterPro" id="IPR011538">
    <property type="entry name" value="Nuo51_FMN-bd"/>
</dbReference>
<dbReference type="Pfam" id="PF01512">
    <property type="entry name" value="Complex1_51K"/>
    <property type="match status" value="1"/>
</dbReference>
<keyword evidence="6" id="KW-0408">Iron</keyword>
<organism evidence="10 11">
    <name type="scientific">Ardenticatena maritima</name>
    <dbReference type="NCBI Taxonomy" id="872965"/>
    <lineage>
        <taxon>Bacteria</taxon>
        <taxon>Bacillati</taxon>
        <taxon>Chloroflexota</taxon>
        <taxon>Ardenticatenia</taxon>
        <taxon>Ardenticatenales</taxon>
        <taxon>Ardenticatenaceae</taxon>
        <taxon>Ardenticatena</taxon>
    </lineage>
</organism>
<feature type="domain" description="NADH-ubiquinone oxidoreductase 51kDa subunit iron-sulphur binding" evidence="9">
    <location>
        <begin position="488"/>
        <end position="534"/>
    </location>
</feature>
<evidence type="ECO:0000259" key="9">
    <source>
        <dbReference type="SMART" id="SM00928"/>
    </source>
</evidence>
<keyword evidence="5" id="KW-0479">Metal-binding</keyword>
<evidence type="ECO:0000256" key="3">
    <source>
        <dbReference type="ARBA" id="ARBA00022485"/>
    </source>
</evidence>
<dbReference type="GO" id="GO:0051539">
    <property type="term" value="F:4 iron, 4 sulfur cluster binding"/>
    <property type="evidence" value="ECO:0007669"/>
    <property type="project" value="UniProtKB-KW"/>
</dbReference>
<dbReference type="InterPro" id="IPR019575">
    <property type="entry name" value="Nuop51_4Fe4S-bd"/>
</dbReference>
<dbReference type="PATRIC" id="fig|872965.6.peg.573"/>
<dbReference type="SUPFAM" id="SSF142019">
    <property type="entry name" value="Nqo1 FMN-binding domain-like"/>
    <property type="match status" value="1"/>
</dbReference>
<dbReference type="Pfam" id="PF10589">
    <property type="entry name" value="NADH_4Fe-4S"/>
    <property type="match status" value="1"/>
</dbReference>
<dbReference type="Gene3D" id="1.20.1440.230">
    <property type="entry name" value="NADH-ubiquinone oxidoreductase 51kDa subunit, iron-sulphur binding domain"/>
    <property type="match status" value="1"/>
</dbReference>
<comment type="cofactor">
    <cofactor evidence="8">
        <name>[2Fe-2S] cluster</name>
        <dbReference type="ChEBI" id="CHEBI:190135"/>
    </cofactor>
</comment>
<dbReference type="Gene3D" id="3.40.30.10">
    <property type="entry name" value="Glutaredoxin"/>
    <property type="match status" value="1"/>
</dbReference>
<dbReference type="InterPro" id="IPR042128">
    <property type="entry name" value="NuoE_dom"/>
</dbReference>
<evidence type="ECO:0000313" key="11">
    <source>
        <dbReference type="Proteomes" id="UP000050502"/>
    </source>
</evidence>
<accession>A0A0P6XY40</accession>
<dbReference type="SUPFAM" id="SSF52833">
    <property type="entry name" value="Thioredoxin-like"/>
    <property type="match status" value="1"/>
</dbReference>
<dbReference type="AlphaFoldDB" id="A0A0P6XY40"/>
<dbReference type="InterPro" id="IPR037207">
    <property type="entry name" value="Nuop51_4Fe4S-bd_sf"/>
</dbReference>
<dbReference type="InterPro" id="IPR002023">
    <property type="entry name" value="NuoE-like"/>
</dbReference>
<comment type="caution">
    <text evidence="10">The sequence shown here is derived from an EMBL/GenBank/DDBJ whole genome shotgun (WGS) entry which is preliminary data.</text>
</comment>
<dbReference type="SUPFAM" id="SSF142984">
    <property type="entry name" value="Nqo1 middle domain-like"/>
    <property type="match status" value="1"/>
</dbReference>
<evidence type="ECO:0000256" key="5">
    <source>
        <dbReference type="ARBA" id="ARBA00022723"/>
    </source>
</evidence>
<dbReference type="Gene3D" id="1.10.10.1590">
    <property type="entry name" value="NADH-quinone oxidoreductase subunit E"/>
    <property type="match status" value="1"/>
</dbReference>
<comment type="similarity">
    <text evidence="2">Belongs to the complex I 24 kDa subunit family.</text>
</comment>
<keyword evidence="4" id="KW-0001">2Fe-2S</keyword>
<gene>
    <name evidence="10" type="ORF">SE16_03085</name>
</gene>
<dbReference type="PANTHER" id="PTHR43578">
    <property type="entry name" value="NADH-QUINONE OXIDOREDUCTASE SUBUNIT F"/>
    <property type="match status" value="1"/>
</dbReference>
<dbReference type="Proteomes" id="UP000050502">
    <property type="component" value="Unassembled WGS sequence"/>
</dbReference>
<evidence type="ECO:0000256" key="1">
    <source>
        <dbReference type="ARBA" id="ARBA00007523"/>
    </source>
</evidence>
<dbReference type="Pfam" id="PF10531">
    <property type="entry name" value="SLBB"/>
    <property type="match status" value="1"/>
</dbReference>
<dbReference type="InterPro" id="IPR036249">
    <property type="entry name" value="Thioredoxin-like_sf"/>
</dbReference>
<evidence type="ECO:0000256" key="6">
    <source>
        <dbReference type="ARBA" id="ARBA00023004"/>
    </source>
</evidence>
<evidence type="ECO:0000313" key="10">
    <source>
        <dbReference type="EMBL" id="KPL89444.1"/>
    </source>
</evidence>
<comment type="similarity">
    <text evidence="1">Belongs to the complex I 51 kDa subunit family.</text>
</comment>
<dbReference type="EMBL" id="LGKN01000003">
    <property type="protein sequence ID" value="KPL89444.1"/>
    <property type="molecule type" value="Genomic_DNA"/>
</dbReference>
<dbReference type="PANTHER" id="PTHR43578:SF3">
    <property type="entry name" value="NADH-QUINONE OXIDOREDUCTASE SUBUNIT F"/>
    <property type="match status" value="1"/>
</dbReference>
<dbReference type="NCBIfam" id="NF010120">
    <property type="entry name" value="PRK13596.1"/>
    <property type="match status" value="1"/>
</dbReference>
<evidence type="ECO:0000256" key="4">
    <source>
        <dbReference type="ARBA" id="ARBA00022714"/>
    </source>
</evidence>
<dbReference type="PROSITE" id="PS01099">
    <property type="entry name" value="COMPLEX1_24K"/>
    <property type="match status" value="1"/>
</dbReference>